<dbReference type="AlphaFoldDB" id="A0A382W1Y6"/>
<organism evidence="1">
    <name type="scientific">marine metagenome</name>
    <dbReference type="NCBI Taxonomy" id="408172"/>
    <lineage>
        <taxon>unclassified sequences</taxon>
        <taxon>metagenomes</taxon>
        <taxon>ecological metagenomes</taxon>
    </lineage>
</organism>
<dbReference type="InterPro" id="IPR029063">
    <property type="entry name" value="SAM-dependent_MTases_sf"/>
</dbReference>
<dbReference type="EMBL" id="UINC01156439">
    <property type="protein sequence ID" value="SVD52856.1"/>
    <property type="molecule type" value="Genomic_DNA"/>
</dbReference>
<sequence length="175" mass="19601">MLSAFIRTAKLFGSPKLATTWAAEFIDDRIATPRHRKHVDYYVKRKFPIAEAISHASGVDITMAENQLNNLPKFLVNKNQNPGMKINWSATSELAAITYSLVRLLKPELVVETGVGAGVSSWTILSAMEENRIGNLISIDLPTPNTRLLPDVGYLVPKELRHRWDFQRGSSKTLL</sequence>
<protein>
    <recommendedName>
        <fullName evidence="2">Rhamnosyl O-methyltransferase</fullName>
    </recommendedName>
</protein>
<reference evidence="1" key="1">
    <citation type="submission" date="2018-05" db="EMBL/GenBank/DDBJ databases">
        <authorList>
            <person name="Lanie J.A."/>
            <person name="Ng W.-L."/>
            <person name="Kazmierczak K.M."/>
            <person name="Andrzejewski T.M."/>
            <person name="Davidsen T.M."/>
            <person name="Wayne K.J."/>
            <person name="Tettelin H."/>
            <person name="Glass J.I."/>
            <person name="Rusch D."/>
            <person name="Podicherti R."/>
            <person name="Tsui H.-C.T."/>
            <person name="Winkler M.E."/>
        </authorList>
    </citation>
    <scope>NUCLEOTIDE SEQUENCE</scope>
</reference>
<evidence type="ECO:0008006" key="2">
    <source>
        <dbReference type="Google" id="ProtNLM"/>
    </source>
</evidence>
<name>A0A382W1Y6_9ZZZZ</name>
<evidence type="ECO:0000313" key="1">
    <source>
        <dbReference type="EMBL" id="SVD52856.1"/>
    </source>
</evidence>
<proteinExistence type="predicted"/>
<accession>A0A382W1Y6</accession>
<dbReference type="Gene3D" id="3.40.50.150">
    <property type="entry name" value="Vaccinia Virus protein VP39"/>
    <property type="match status" value="1"/>
</dbReference>
<feature type="non-terminal residue" evidence="1">
    <location>
        <position position="175"/>
    </location>
</feature>
<gene>
    <name evidence="1" type="ORF">METZ01_LOCUS405710</name>
</gene>